<organism evidence="10 11">
    <name type="scientific">Helicobacter cholecystus</name>
    <dbReference type="NCBI Taxonomy" id="45498"/>
    <lineage>
        <taxon>Bacteria</taxon>
        <taxon>Pseudomonadati</taxon>
        <taxon>Campylobacterota</taxon>
        <taxon>Epsilonproteobacteria</taxon>
        <taxon>Campylobacterales</taxon>
        <taxon>Helicobacteraceae</taxon>
        <taxon>Helicobacter</taxon>
    </lineage>
</organism>
<protein>
    <recommendedName>
        <fullName evidence="7 8">Small ribosomal subunit protein bS6</fullName>
    </recommendedName>
</protein>
<evidence type="ECO:0000313" key="10">
    <source>
        <dbReference type="EMBL" id="RDU70023.1"/>
    </source>
</evidence>
<keyword evidence="11" id="KW-1185">Reference proteome</keyword>
<keyword evidence="4 8" id="KW-0689">Ribosomal protein</keyword>
<dbReference type="GO" id="GO:0006412">
    <property type="term" value="P:translation"/>
    <property type="evidence" value="ECO:0007669"/>
    <property type="project" value="UniProtKB-UniRule"/>
</dbReference>
<dbReference type="NCBIfam" id="TIGR00166">
    <property type="entry name" value="S6"/>
    <property type="match status" value="1"/>
</dbReference>
<dbReference type="InterPro" id="IPR000529">
    <property type="entry name" value="Ribosomal_bS6"/>
</dbReference>
<dbReference type="EMBL" id="NXLU01000001">
    <property type="protein sequence ID" value="RDU70023.1"/>
    <property type="molecule type" value="Genomic_DNA"/>
</dbReference>
<accession>A0A3D8IY95</accession>
<keyword evidence="3 8" id="KW-0694">RNA-binding</keyword>
<dbReference type="Proteomes" id="UP000257067">
    <property type="component" value="Unassembled WGS sequence"/>
</dbReference>
<dbReference type="InterPro" id="IPR035980">
    <property type="entry name" value="Ribosomal_bS6_sf"/>
</dbReference>
<name>A0A3D8IY95_9HELI</name>
<dbReference type="HAMAP" id="MF_00360">
    <property type="entry name" value="Ribosomal_bS6"/>
    <property type="match status" value="1"/>
</dbReference>
<evidence type="ECO:0000256" key="2">
    <source>
        <dbReference type="ARBA" id="ARBA00022730"/>
    </source>
</evidence>
<sequence>MKHYETMFIVKPTLVEDEIKSKIEFYKEAIIKNGGEIETCLDMGMRHLAYEIKKNKRGYYFVIYFKAEPSLILELERLYRINEDILRFIVVKYENKKEQKAWETLVDKAKNPSKYVKKPTKKEETPKVKEEVAEEANKEEE</sequence>
<evidence type="ECO:0000256" key="1">
    <source>
        <dbReference type="ARBA" id="ARBA00009512"/>
    </source>
</evidence>
<dbReference type="InterPro" id="IPR014717">
    <property type="entry name" value="Transl_elong_EF1B/ribsomal_bS6"/>
</dbReference>
<evidence type="ECO:0000256" key="4">
    <source>
        <dbReference type="ARBA" id="ARBA00022980"/>
    </source>
</evidence>
<evidence type="ECO:0000256" key="9">
    <source>
        <dbReference type="SAM" id="MobiDB-lite"/>
    </source>
</evidence>
<dbReference type="SUPFAM" id="SSF54995">
    <property type="entry name" value="Ribosomal protein S6"/>
    <property type="match status" value="1"/>
</dbReference>
<dbReference type="InterPro" id="IPR020815">
    <property type="entry name" value="Ribosomal_bS6_CS"/>
</dbReference>
<comment type="similarity">
    <text evidence="1 8">Belongs to the bacterial ribosomal protein bS6 family.</text>
</comment>
<evidence type="ECO:0000256" key="5">
    <source>
        <dbReference type="ARBA" id="ARBA00023274"/>
    </source>
</evidence>
<comment type="caution">
    <text evidence="10">The sequence shown here is derived from an EMBL/GenBank/DDBJ whole genome shotgun (WGS) entry which is preliminary data.</text>
</comment>
<dbReference type="PANTHER" id="PTHR21011">
    <property type="entry name" value="MITOCHONDRIAL 28S RIBOSOMAL PROTEIN S6"/>
    <property type="match status" value="1"/>
</dbReference>
<keyword evidence="5 8" id="KW-0687">Ribonucleoprotein</keyword>
<comment type="function">
    <text evidence="6 8">Binds together with bS18 to 16S ribosomal RNA.</text>
</comment>
<dbReference type="PANTHER" id="PTHR21011:SF1">
    <property type="entry name" value="SMALL RIBOSOMAL SUBUNIT PROTEIN BS6M"/>
    <property type="match status" value="1"/>
</dbReference>
<evidence type="ECO:0000313" key="11">
    <source>
        <dbReference type="Proteomes" id="UP000257067"/>
    </source>
</evidence>
<keyword evidence="2 8" id="KW-0699">rRNA-binding</keyword>
<dbReference type="OrthoDB" id="9812702at2"/>
<reference evidence="10 11" key="1">
    <citation type="submission" date="2018-04" db="EMBL/GenBank/DDBJ databases">
        <title>Novel Campyloabacter and Helicobacter Species and Strains.</title>
        <authorList>
            <person name="Mannion A.J."/>
            <person name="Shen Z."/>
            <person name="Fox J.G."/>
        </authorList>
    </citation>
    <scope>NUCLEOTIDE SEQUENCE [LARGE SCALE GENOMIC DNA]</scope>
    <source>
        <strain evidence="10 11">ATCC 700242</strain>
    </source>
</reference>
<feature type="compositionally biased region" description="Basic and acidic residues" evidence="9">
    <location>
        <begin position="121"/>
        <end position="131"/>
    </location>
</feature>
<dbReference type="Gene3D" id="3.30.70.60">
    <property type="match status" value="1"/>
</dbReference>
<dbReference type="CDD" id="cd00473">
    <property type="entry name" value="bS6"/>
    <property type="match status" value="1"/>
</dbReference>
<dbReference type="PROSITE" id="PS01048">
    <property type="entry name" value="RIBOSOMAL_S6"/>
    <property type="match status" value="1"/>
</dbReference>
<dbReference type="GO" id="GO:0070181">
    <property type="term" value="F:small ribosomal subunit rRNA binding"/>
    <property type="evidence" value="ECO:0007669"/>
    <property type="project" value="TreeGrafter"/>
</dbReference>
<dbReference type="RefSeq" id="WP_104723830.1">
    <property type="nucleotide sequence ID" value="NZ_FZNE01000002.1"/>
</dbReference>
<dbReference type="GO" id="GO:0003735">
    <property type="term" value="F:structural constituent of ribosome"/>
    <property type="evidence" value="ECO:0007669"/>
    <property type="project" value="InterPro"/>
</dbReference>
<dbReference type="GO" id="GO:0022627">
    <property type="term" value="C:cytosolic small ribosomal subunit"/>
    <property type="evidence" value="ECO:0007669"/>
    <property type="project" value="TreeGrafter"/>
</dbReference>
<feature type="region of interest" description="Disordered" evidence="9">
    <location>
        <begin position="115"/>
        <end position="141"/>
    </location>
</feature>
<evidence type="ECO:0000256" key="6">
    <source>
        <dbReference type="ARBA" id="ARBA00035104"/>
    </source>
</evidence>
<gene>
    <name evidence="8" type="primary">rpsF</name>
    <name evidence="10" type="ORF">CQA62_01005</name>
</gene>
<dbReference type="AlphaFoldDB" id="A0A3D8IY95"/>
<proteinExistence type="inferred from homology"/>
<dbReference type="Pfam" id="PF01250">
    <property type="entry name" value="Ribosomal_S6"/>
    <property type="match status" value="1"/>
</dbReference>
<evidence type="ECO:0000256" key="7">
    <source>
        <dbReference type="ARBA" id="ARBA00035294"/>
    </source>
</evidence>
<dbReference type="InterPro" id="IPR020814">
    <property type="entry name" value="Ribosomal_S6_plastid/chlpt"/>
</dbReference>
<evidence type="ECO:0000256" key="3">
    <source>
        <dbReference type="ARBA" id="ARBA00022884"/>
    </source>
</evidence>
<evidence type="ECO:0000256" key="8">
    <source>
        <dbReference type="HAMAP-Rule" id="MF_00360"/>
    </source>
</evidence>
<feature type="compositionally biased region" description="Acidic residues" evidence="9">
    <location>
        <begin position="132"/>
        <end position="141"/>
    </location>
</feature>